<gene>
    <name evidence="2" type="ORF">LamDB_48500</name>
</gene>
<protein>
    <recommendedName>
        <fullName evidence="1">DNA primase/polymerase bifunctional N-terminal domain-containing protein</fullName>
    </recommendedName>
</protein>
<sequence length="273" mass="30892">MKMYNAAKYLLNKDVQVVPLNDNKKPTVSFKNVTIDDEFIDNHFLAYANTNVLGVLTRGLWCIDIDINHVNDENGFDSLKDIPYYDEFVTNAKNTLVQTTASGGKHVIFKKREGVEYAQKIGYLPSVDIKAHDNNYFVLAGSKTAKGLYTSNKKPVIAYDGEFEDRIFSKRGNYLQQTMEKFSVKSVLPNHNFNHLQHTGKGGLGKEAYNRVINGESVERNNDVYKAISYALQCNVDIEPLKVIIGDIKANGDEFTLEEWEASYNSARNSLRI</sequence>
<name>A0A640MYN0_BACAN</name>
<dbReference type="EMBL" id="BLEX01000010">
    <property type="protein sequence ID" value="GEU18812.1"/>
    <property type="molecule type" value="Genomic_DNA"/>
</dbReference>
<dbReference type="SUPFAM" id="SSF56747">
    <property type="entry name" value="Prim-pol domain"/>
    <property type="match status" value="1"/>
</dbReference>
<dbReference type="Pfam" id="PF09250">
    <property type="entry name" value="Prim-Pol"/>
    <property type="match status" value="1"/>
</dbReference>
<organism evidence="2">
    <name type="scientific">Bacillus anthracis</name>
    <name type="common">anthrax bacterium</name>
    <dbReference type="NCBI Taxonomy" id="1392"/>
    <lineage>
        <taxon>Bacteria</taxon>
        <taxon>Bacillati</taxon>
        <taxon>Bacillota</taxon>
        <taxon>Bacilli</taxon>
        <taxon>Bacillales</taxon>
        <taxon>Bacillaceae</taxon>
        <taxon>Bacillus</taxon>
        <taxon>Bacillus cereus group</taxon>
    </lineage>
</organism>
<reference evidence="2" key="2">
    <citation type="submission" date="2019-12" db="EMBL/GenBank/DDBJ databases">
        <authorList>
            <person name="Hoang T.H.H."/>
            <person name="Okutani A."/>
        </authorList>
    </citation>
    <scope>NUCLEOTIDE SEQUENCE</scope>
    <source>
        <strain evidence="2">LamDB</strain>
    </source>
</reference>
<proteinExistence type="predicted"/>
<dbReference type="AlphaFoldDB" id="A0A640MYN0"/>
<dbReference type="InterPro" id="IPR015330">
    <property type="entry name" value="DNA_primase/pol_bifunc_N"/>
</dbReference>
<evidence type="ECO:0000313" key="2">
    <source>
        <dbReference type="EMBL" id="GEU18812.1"/>
    </source>
</evidence>
<evidence type="ECO:0000259" key="1">
    <source>
        <dbReference type="SMART" id="SM00943"/>
    </source>
</evidence>
<accession>A0A640MYN0</accession>
<dbReference type="SMART" id="SM00943">
    <property type="entry name" value="Prim-Pol"/>
    <property type="match status" value="1"/>
</dbReference>
<comment type="caution">
    <text evidence="2">The sequence shown here is derived from an EMBL/GenBank/DDBJ whole genome shotgun (WGS) entry which is preliminary data.</text>
</comment>
<reference evidence="2" key="1">
    <citation type="submission" date="2019-12" db="EMBL/GenBank/DDBJ databases">
        <title>Epidemiological and comparative genomic analysis of Bacillus anthracis isolated from northern Vietnam.</title>
        <authorList>
            <person name="Hoang T.T.H."/>
            <person name="Dang D.A."/>
            <person name="Pham M.H."/>
            <person name="Luong M.H."/>
            <person name="Tran N.D."/>
            <person name="Nguyen T.H."/>
            <person name="Nguyen T.T."/>
            <person name="Inoue S."/>
            <person name="Morikawa S."/>
            <person name="Okutani A."/>
        </authorList>
    </citation>
    <scope>NUCLEOTIDE SEQUENCE</scope>
    <source>
        <strain evidence="2">LamDB</strain>
    </source>
</reference>
<feature type="domain" description="DNA primase/polymerase bifunctional N-terminal" evidence="1">
    <location>
        <begin position="6"/>
        <end position="158"/>
    </location>
</feature>
<dbReference type="CDD" id="cd04859">
    <property type="entry name" value="Prim_Pol"/>
    <property type="match status" value="1"/>
</dbReference>